<dbReference type="InterPro" id="IPR045851">
    <property type="entry name" value="AMP-bd_C_sf"/>
</dbReference>
<dbReference type="PANTHER" id="PTHR45527">
    <property type="entry name" value="NONRIBOSOMAL PEPTIDE SYNTHETASE"/>
    <property type="match status" value="1"/>
</dbReference>
<dbReference type="Pfam" id="PF00550">
    <property type="entry name" value="PP-binding"/>
    <property type="match status" value="1"/>
</dbReference>
<evidence type="ECO:0000256" key="3">
    <source>
        <dbReference type="ARBA" id="ARBA00022598"/>
    </source>
</evidence>
<feature type="domain" description="Condensation" evidence="7">
    <location>
        <begin position="1025"/>
        <end position="1347"/>
    </location>
</feature>
<reference evidence="9" key="1">
    <citation type="submission" date="2022-10" db="EMBL/GenBank/DDBJ databases">
        <title>Determination and structural analysis of whole genome sequence of Sarocladium strictum F4-1.</title>
        <authorList>
            <person name="Hu L."/>
            <person name="Jiang Y."/>
        </authorList>
    </citation>
    <scope>NUCLEOTIDE SEQUENCE</scope>
    <source>
        <strain evidence="9">F4-1</strain>
    </source>
</reference>
<keyword evidence="3" id="KW-0436">Ligase</keyword>
<keyword evidence="2" id="KW-0597">Phosphoprotein</keyword>
<evidence type="ECO:0000256" key="4">
    <source>
        <dbReference type="SAM" id="MobiDB-lite"/>
    </source>
</evidence>
<evidence type="ECO:0000259" key="7">
    <source>
        <dbReference type="Pfam" id="PF00668"/>
    </source>
</evidence>
<dbReference type="SUPFAM" id="SSF56801">
    <property type="entry name" value="Acetyl-CoA synthetase-like"/>
    <property type="match status" value="1"/>
</dbReference>
<dbReference type="InterPro" id="IPR009081">
    <property type="entry name" value="PP-bd_ACP"/>
</dbReference>
<dbReference type="InterPro" id="IPR020845">
    <property type="entry name" value="AMP-binding_CS"/>
</dbReference>
<dbReference type="InterPro" id="IPR036736">
    <property type="entry name" value="ACP-like_sf"/>
</dbReference>
<dbReference type="GO" id="GO:0044550">
    <property type="term" value="P:secondary metabolite biosynthetic process"/>
    <property type="evidence" value="ECO:0007669"/>
    <property type="project" value="TreeGrafter"/>
</dbReference>
<organism evidence="9 10">
    <name type="scientific">Sarocladium strictum</name>
    <name type="common">Black bundle disease fungus</name>
    <name type="synonym">Acremonium strictum</name>
    <dbReference type="NCBI Taxonomy" id="5046"/>
    <lineage>
        <taxon>Eukaryota</taxon>
        <taxon>Fungi</taxon>
        <taxon>Dikarya</taxon>
        <taxon>Ascomycota</taxon>
        <taxon>Pezizomycotina</taxon>
        <taxon>Sordariomycetes</taxon>
        <taxon>Hypocreomycetidae</taxon>
        <taxon>Hypocreales</taxon>
        <taxon>Sarocladiaceae</taxon>
        <taxon>Sarocladium</taxon>
    </lineage>
</organism>
<dbReference type="Gene3D" id="3.30.559.10">
    <property type="entry name" value="Chloramphenicol acetyltransferase-like domain"/>
    <property type="match status" value="1"/>
</dbReference>
<dbReference type="Pfam" id="PF00668">
    <property type="entry name" value="Condensation"/>
    <property type="match status" value="1"/>
</dbReference>
<feature type="region of interest" description="Disordered" evidence="4">
    <location>
        <begin position="18"/>
        <end position="38"/>
    </location>
</feature>
<dbReference type="SUPFAM" id="SSF47336">
    <property type="entry name" value="ACP-like"/>
    <property type="match status" value="1"/>
</dbReference>
<evidence type="ECO:0000313" key="10">
    <source>
        <dbReference type="Proteomes" id="UP001175261"/>
    </source>
</evidence>
<dbReference type="GO" id="GO:0016874">
    <property type="term" value="F:ligase activity"/>
    <property type="evidence" value="ECO:0007669"/>
    <property type="project" value="UniProtKB-KW"/>
</dbReference>
<evidence type="ECO:0000313" key="9">
    <source>
        <dbReference type="EMBL" id="KAK0383738.1"/>
    </source>
</evidence>
<dbReference type="Gene3D" id="3.30.559.30">
    <property type="entry name" value="Nonribosomal peptide synthetase, condensation domain"/>
    <property type="match status" value="1"/>
</dbReference>
<name>A0AA39GAH3_SARSR</name>
<dbReference type="Proteomes" id="UP001175261">
    <property type="component" value="Unassembled WGS sequence"/>
</dbReference>
<dbReference type="PROSITE" id="PS00455">
    <property type="entry name" value="AMP_BINDING"/>
    <property type="match status" value="1"/>
</dbReference>
<gene>
    <name evidence="9" type="ORF">NLU13_9649</name>
</gene>
<dbReference type="PANTHER" id="PTHR45527:SF1">
    <property type="entry name" value="FATTY ACID SYNTHASE"/>
    <property type="match status" value="1"/>
</dbReference>
<dbReference type="Pfam" id="PF13193">
    <property type="entry name" value="AMP-binding_C"/>
    <property type="match status" value="1"/>
</dbReference>
<dbReference type="GO" id="GO:0031177">
    <property type="term" value="F:phosphopantetheine binding"/>
    <property type="evidence" value="ECO:0007669"/>
    <property type="project" value="TreeGrafter"/>
</dbReference>
<dbReference type="EMBL" id="JAPDFR010000009">
    <property type="protein sequence ID" value="KAK0383738.1"/>
    <property type="molecule type" value="Genomic_DNA"/>
</dbReference>
<dbReference type="InterPro" id="IPR000873">
    <property type="entry name" value="AMP-dep_synth/lig_dom"/>
</dbReference>
<evidence type="ECO:0000256" key="1">
    <source>
        <dbReference type="ARBA" id="ARBA00022450"/>
    </source>
</evidence>
<dbReference type="SUPFAM" id="SSF52777">
    <property type="entry name" value="CoA-dependent acyltransferases"/>
    <property type="match status" value="2"/>
</dbReference>
<feature type="domain" description="AMP-binding enzyme C-terminal" evidence="8">
    <location>
        <begin position="678"/>
        <end position="752"/>
    </location>
</feature>
<dbReference type="GO" id="GO:0005737">
    <property type="term" value="C:cytoplasm"/>
    <property type="evidence" value="ECO:0007669"/>
    <property type="project" value="TreeGrafter"/>
</dbReference>
<protein>
    <submittedName>
        <fullName evidence="9">Uncharacterized protein</fullName>
    </submittedName>
</protein>
<dbReference type="InterPro" id="IPR042099">
    <property type="entry name" value="ANL_N_sf"/>
</dbReference>
<keyword evidence="10" id="KW-1185">Reference proteome</keyword>
<dbReference type="Gene3D" id="3.30.300.30">
    <property type="match status" value="1"/>
</dbReference>
<feature type="domain" description="Carrier" evidence="6">
    <location>
        <begin position="844"/>
        <end position="898"/>
    </location>
</feature>
<comment type="caution">
    <text evidence="9">The sequence shown here is derived from an EMBL/GenBank/DDBJ whole genome shotgun (WGS) entry which is preliminary data.</text>
</comment>
<dbReference type="Pfam" id="PF00501">
    <property type="entry name" value="AMP-binding"/>
    <property type="match status" value="1"/>
</dbReference>
<accession>A0AA39GAH3</accession>
<evidence type="ECO:0000256" key="2">
    <source>
        <dbReference type="ARBA" id="ARBA00022553"/>
    </source>
</evidence>
<dbReference type="Gene3D" id="3.40.50.12780">
    <property type="entry name" value="N-terminal domain of ligase-like"/>
    <property type="match status" value="1"/>
</dbReference>
<dbReference type="InterPro" id="IPR001242">
    <property type="entry name" value="Condensation_dom"/>
</dbReference>
<evidence type="ECO:0000259" key="8">
    <source>
        <dbReference type="Pfam" id="PF13193"/>
    </source>
</evidence>
<dbReference type="InterPro" id="IPR023213">
    <property type="entry name" value="CAT-like_dom_sf"/>
</dbReference>
<sequence>MTDRSALCIASPIEAKPLPKRRTSTMGSSGHHHTNVAPRPVTRLPVFSTTVGNSSTRTYHSTTVAATSIVHEQPELLERYALFVLAVAEVDGGSDDEVDFILEADQNQTLVHASRTYSQHFALHMVDSAGTADTDSSVSLEQQYPLVLSIRRLTSEEQPVHVTLYLRTDHGPKAAAHHLLQLATAYLAPQVNLENLEMSNLATPFPAHQTTAHNDRSHSPALLLHTILEESARSFPHNIAVDEVLSSGGGHALSSSYTRRELTYRELDAKVSECADQIEMVLHRLGWPTLEDGDQRMVPIFLPNSTELLICMNAISKAGHSFCVLQMDAPEGRLRDMLHDLRAPGILGVGTNPWAGTQFGEDIIWIDYLNPTACLEGRLLDSNPVPPRRMSSYDSLAYIIYTSGSTGKPKGVRTTHRAAMAFIQAYDAGPGRLPMGPRLRWVVMSAPTFDIVLMDNFMPLYKGGTVCLAGRDLILTDPEAVINELRATATFVVTSMAMLLRPQNVPALTSLLVGGELIAQRIIDNFVPQPGDEKQQGSDQRRLIAIYGPTEATVTVSVQVCQHNSRPSVVGAPLPGTQYVVLDMNSPPGEPPRAVPLGVAGELAIISPQLAPGYLNRPEETAQAFIPDSPFGGGQLYKTGDRVRVVWSETTGEPQIDFLGRTKFGQVKLNGRRVELPEIENVLSNAQSAAQVGVLVVKSKLLVACVMPWDFGRDAETVEGQCRAEAARYLPSWMQPSRYFVMEQFPRTTSGKLNRRALEEVVANQLGTSVVSSEPAGATVAINGTGSKGAKPLSPAASSMNNPRTTLEATVGGGDSAVKNRLDDSYIVPKATAAVVYDALVASLGERTRLDNSTSLADMGLDSLRALVFLQQMRASGIQELGIHQVLAVSTVGELIETVEQQRAREAATLATNGVERPEINGIPIRSVITHQQPTNTDGIDVSVIAADDEDAVHELDLEAKLRHYDYHCRSKCLQALGLSNHQVEEVLPVTNVQARFIAMAVSPDVYDSERYVGRPHVEHFPYNVPSNMDPARLQRAVDAVLPRYDCFRTVFVPVTHPLAPFAQCILSPSVRKIPKVEITCDDDGADAASNSLWHETIHAAQRAAEASMSIDRPGIVVTWVWSQNRARCVFVLSLFHGIYDGTQLTYLRDAIMAEYDQPGCKPPMDLLPIRTAVNLTLSYDWVQTVMYWASRLAGVPGCRLGSRRPAPSADLPGSYTGVEETHMRILSVKSSMTMRDLDHAASSISTTLLTVVEAAWASVLAQTMLSDDKEKQQQQQQLDVQFGTVMGGRRHQDALRCMAPMLAALPMRLLINGASPLTNREACALLASQHREAQPYLQIPCPTMAHAQMGADRIDTVLLVQALQPDGPAAADALRELPGYNFQENLMAPYKEIDIGYPVVAEVWPGLQRWGEKMLLRCMYNARRPGYEFLTRDWVLGILSALDEAMVRITSEPDALFYTG</sequence>
<dbReference type="InterPro" id="IPR025110">
    <property type="entry name" value="AMP-bd_C"/>
</dbReference>
<dbReference type="GO" id="GO:0043041">
    <property type="term" value="P:amino acid activation for nonribosomal peptide biosynthetic process"/>
    <property type="evidence" value="ECO:0007669"/>
    <property type="project" value="TreeGrafter"/>
</dbReference>
<keyword evidence="1" id="KW-0596">Phosphopantetheine</keyword>
<evidence type="ECO:0000259" key="6">
    <source>
        <dbReference type="Pfam" id="PF00550"/>
    </source>
</evidence>
<evidence type="ECO:0000259" key="5">
    <source>
        <dbReference type="Pfam" id="PF00501"/>
    </source>
</evidence>
<proteinExistence type="predicted"/>
<feature type="domain" description="AMP-dependent synthetase/ligase" evidence="5">
    <location>
        <begin position="229"/>
        <end position="615"/>
    </location>
</feature>